<dbReference type="AlphaFoldDB" id="A0A0R0GI27"/>
<reference evidence="1 2" key="1">
    <citation type="journal article" date="2010" name="Nature">
        <title>Genome sequence of the palaeopolyploid soybean.</title>
        <authorList>
            <person name="Schmutz J."/>
            <person name="Cannon S.B."/>
            <person name="Schlueter J."/>
            <person name="Ma J."/>
            <person name="Mitros T."/>
            <person name="Nelson W."/>
            <person name="Hyten D.L."/>
            <person name="Song Q."/>
            <person name="Thelen J.J."/>
            <person name="Cheng J."/>
            <person name="Xu D."/>
            <person name="Hellsten U."/>
            <person name="May G.D."/>
            <person name="Yu Y."/>
            <person name="Sakurai T."/>
            <person name="Umezawa T."/>
            <person name="Bhattacharyya M.K."/>
            <person name="Sandhu D."/>
            <person name="Valliyodan B."/>
            <person name="Lindquist E."/>
            <person name="Peto M."/>
            <person name="Grant D."/>
            <person name="Shu S."/>
            <person name="Goodstein D."/>
            <person name="Barry K."/>
            <person name="Futrell-Griggs M."/>
            <person name="Abernathy B."/>
            <person name="Du J."/>
            <person name="Tian Z."/>
            <person name="Zhu L."/>
            <person name="Gill N."/>
            <person name="Joshi T."/>
            <person name="Libault M."/>
            <person name="Sethuraman A."/>
            <person name="Zhang X.-C."/>
            <person name="Shinozaki K."/>
            <person name="Nguyen H.T."/>
            <person name="Wing R.A."/>
            <person name="Cregan P."/>
            <person name="Specht J."/>
            <person name="Grimwood J."/>
            <person name="Rokhsar D."/>
            <person name="Stacey G."/>
            <person name="Shoemaker R.C."/>
            <person name="Jackson S.A."/>
        </authorList>
    </citation>
    <scope>NUCLEOTIDE SEQUENCE [LARGE SCALE GENOMIC DNA]</scope>
    <source>
        <strain evidence="2">cv. Williams 82</strain>
        <tissue evidence="1">Callus</tissue>
    </source>
</reference>
<evidence type="ECO:0000313" key="3">
    <source>
        <dbReference type="Proteomes" id="UP000008827"/>
    </source>
</evidence>
<dbReference type="Gramene" id="KRH14427">
    <property type="protein sequence ID" value="KRH14427"/>
    <property type="gene ID" value="GLYMA_14G025000"/>
</dbReference>
<sequence length="66" mass="7919">MQLKYRLMKTLRCICCFNLWEKSDLFYFTLWICVLCLLKCLSKLCLNALWVSKILNDGAFSFTTFY</sequence>
<evidence type="ECO:0000313" key="2">
    <source>
        <dbReference type="EnsemblPlants" id="KRH14427"/>
    </source>
</evidence>
<organism evidence="1">
    <name type="scientific">Glycine max</name>
    <name type="common">Soybean</name>
    <name type="synonym">Glycine hispida</name>
    <dbReference type="NCBI Taxonomy" id="3847"/>
    <lineage>
        <taxon>Eukaryota</taxon>
        <taxon>Viridiplantae</taxon>
        <taxon>Streptophyta</taxon>
        <taxon>Embryophyta</taxon>
        <taxon>Tracheophyta</taxon>
        <taxon>Spermatophyta</taxon>
        <taxon>Magnoliopsida</taxon>
        <taxon>eudicotyledons</taxon>
        <taxon>Gunneridae</taxon>
        <taxon>Pentapetalae</taxon>
        <taxon>rosids</taxon>
        <taxon>fabids</taxon>
        <taxon>Fabales</taxon>
        <taxon>Fabaceae</taxon>
        <taxon>Papilionoideae</taxon>
        <taxon>50 kb inversion clade</taxon>
        <taxon>NPAAA clade</taxon>
        <taxon>indigoferoid/millettioid clade</taxon>
        <taxon>Phaseoleae</taxon>
        <taxon>Glycine</taxon>
        <taxon>Glycine subgen. Soja</taxon>
    </lineage>
</organism>
<protein>
    <submittedName>
        <fullName evidence="1 2">Uncharacterized protein</fullName>
    </submittedName>
</protein>
<dbReference type="InParanoid" id="A0A0R0GI27"/>
<name>A0A0R0GI27_SOYBN</name>
<dbReference type="EnsemblPlants" id="KRH14427">
    <property type="protein sequence ID" value="KRH14427"/>
    <property type="gene ID" value="GLYMA_14G025000"/>
</dbReference>
<keyword evidence="3" id="KW-1185">Reference proteome</keyword>
<evidence type="ECO:0000313" key="1">
    <source>
        <dbReference type="EMBL" id="KRH14427.1"/>
    </source>
</evidence>
<gene>
    <name evidence="1" type="ORF">GLYMA_14G025000</name>
</gene>
<dbReference type="EMBL" id="CM000847">
    <property type="protein sequence ID" value="KRH14427.1"/>
    <property type="molecule type" value="Genomic_DNA"/>
</dbReference>
<dbReference type="Proteomes" id="UP000008827">
    <property type="component" value="Chromosome 14"/>
</dbReference>
<reference evidence="2" key="2">
    <citation type="submission" date="2018-02" db="UniProtKB">
        <authorList>
            <consortium name="EnsemblPlants"/>
        </authorList>
    </citation>
    <scope>IDENTIFICATION</scope>
    <source>
        <strain evidence="2">Williams 82</strain>
    </source>
</reference>
<accession>A0A0R0GI27</accession>
<proteinExistence type="predicted"/>
<reference evidence="1" key="3">
    <citation type="submission" date="2018-07" db="EMBL/GenBank/DDBJ databases">
        <title>WGS assembly of Glycine max.</title>
        <authorList>
            <person name="Schmutz J."/>
            <person name="Cannon S."/>
            <person name="Schlueter J."/>
            <person name="Ma J."/>
            <person name="Mitros T."/>
            <person name="Nelson W."/>
            <person name="Hyten D."/>
            <person name="Song Q."/>
            <person name="Thelen J."/>
            <person name="Cheng J."/>
            <person name="Xu D."/>
            <person name="Hellsten U."/>
            <person name="May G."/>
            <person name="Yu Y."/>
            <person name="Sakurai T."/>
            <person name="Umezawa T."/>
            <person name="Bhattacharyya M."/>
            <person name="Sandhu D."/>
            <person name="Valliyodan B."/>
            <person name="Lindquist E."/>
            <person name="Peto M."/>
            <person name="Grant D."/>
            <person name="Shu S."/>
            <person name="Goodstein D."/>
            <person name="Barry K."/>
            <person name="Futrell-Griggs M."/>
            <person name="Abernathy B."/>
            <person name="Du J."/>
            <person name="Tian Z."/>
            <person name="Zhu L."/>
            <person name="Gill N."/>
            <person name="Joshi T."/>
            <person name="Libault M."/>
            <person name="Sethuraman A."/>
            <person name="Zhang X."/>
            <person name="Shinozaki K."/>
            <person name="Nguyen H."/>
            <person name="Wing R."/>
            <person name="Cregan P."/>
            <person name="Specht J."/>
            <person name="Grimwood J."/>
            <person name="Rokhsar D."/>
            <person name="Stacey G."/>
            <person name="Shoemaker R."/>
            <person name="Jackson S."/>
        </authorList>
    </citation>
    <scope>NUCLEOTIDE SEQUENCE</scope>
    <source>
        <tissue evidence="1">Callus</tissue>
    </source>
</reference>